<evidence type="ECO:0000313" key="3">
    <source>
        <dbReference type="EnsemblFungi" id="MAPG_09623T0"/>
    </source>
</evidence>
<feature type="compositionally biased region" description="Low complexity" evidence="1">
    <location>
        <begin position="54"/>
        <end position="66"/>
    </location>
</feature>
<feature type="region of interest" description="Disordered" evidence="1">
    <location>
        <begin position="110"/>
        <end position="130"/>
    </location>
</feature>
<reference evidence="4" key="1">
    <citation type="submission" date="2010-05" db="EMBL/GenBank/DDBJ databases">
        <title>The genome sequence of Magnaporthe poae strain ATCC 64411.</title>
        <authorList>
            <person name="Ma L.-J."/>
            <person name="Dead R."/>
            <person name="Young S."/>
            <person name="Zeng Q."/>
            <person name="Koehrsen M."/>
            <person name="Alvarado L."/>
            <person name="Berlin A."/>
            <person name="Chapman S.B."/>
            <person name="Chen Z."/>
            <person name="Freedman E."/>
            <person name="Gellesch M."/>
            <person name="Goldberg J."/>
            <person name="Griggs A."/>
            <person name="Gujja S."/>
            <person name="Heilman E.R."/>
            <person name="Heiman D."/>
            <person name="Hepburn T."/>
            <person name="Howarth C."/>
            <person name="Jen D."/>
            <person name="Larson L."/>
            <person name="Mehta T."/>
            <person name="Neiman D."/>
            <person name="Pearson M."/>
            <person name="Roberts A."/>
            <person name="Saif S."/>
            <person name="Shea T."/>
            <person name="Shenoy N."/>
            <person name="Sisk P."/>
            <person name="Stolte C."/>
            <person name="Sykes S."/>
            <person name="Walk T."/>
            <person name="White J."/>
            <person name="Yandava C."/>
            <person name="Haas B."/>
            <person name="Nusbaum C."/>
            <person name="Birren B."/>
        </authorList>
    </citation>
    <scope>NUCLEOTIDE SEQUENCE [LARGE SCALE GENOMIC DNA]</scope>
    <source>
        <strain evidence="4">ATCC 64411 / 73-15</strain>
    </source>
</reference>
<dbReference type="Pfam" id="PF22191">
    <property type="entry name" value="IBR_1"/>
    <property type="match status" value="1"/>
</dbReference>
<dbReference type="InterPro" id="IPR031127">
    <property type="entry name" value="E3_UB_ligase_RBR"/>
</dbReference>
<evidence type="ECO:0000256" key="1">
    <source>
        <dbReference type="SAM" id="MobiDB-lite"/>
    </source>
</evidence>
<reference evidence="2" key="3">
    <citation type="submission" date="2011-03" db="EMBL/GenBank/DDBJ databases">
        <title>Annotation of Magnaporthe poae ATCC 64411.</title>
        <authorList>
            <person name="Ma L.-J."/>
            <person name="Dead R."/>
            <person name="Young S.K."/>
            <person name="Zeng Q."/>
            <person name="Gargeya S."/>
            <person name="Fitzgerald M."/>
            <person name="Haas B."/>
            <person name="Abouelleil A."/>
            <person name="Alvarado L."/>
            <person name="Arachchi H.M."/>
            <person name="Berlin A."/>
            <person name="Brown A."/>
            <person name="Chapman S.B."/>
            <person name="Chen Z."/>
            <person name="Dunbar C."/>
            <person name="Freedman E."/>
            <person name="Gearin G."/>
            <person name="Gellesch M."/>
            <person name="Goldberg J."/>
            <person name="Griggs A."/>
            <person name="Gujja S."/>
            <person name="Heiman D."/>
            <person name="Howarth C."/>
            <person name="Larson L."/>
            <person name="Lui A."/>
            <person name="MacDonald P.J.P."/>
            <person name="Mehta T."/>
            <person name="Montmayeur A."/>
            <person name="Murphy C."/>
            <person name="Neiman D."/>
            <person name="Pearson M."/>
            <person name="Priest M."/>
            <person name="Roberts A."/>
            <person name="Saif S."/>
            <person name="Shea T."/>
            <person name="Shenoy N."/>
            <person name="Sisk P."/>
            <person name="Stolte C."/>
            <person name="Sykes S."/>
            <person name="Yandava C."/>
            <person name="Wortman J."/>
            <person name="Nusbaum C."/>
            <person name="Birren B."/>
        </authorList>
    </citation>
    <scope>NUCLEOTIDE SEQUENCE</scope>
    <source>
        <strain evidence="2">ATCC 64411</strain>
    </source>
</reference>
<protein>
    <submittedName>
        <fullName evidence="2 3">Uncharacterized protein</fullName>
    </submittedName>
</protein>
<organism evidence="3 4">
    <name type="scientific">Magnaporthiopsis poae (strain ATCC 64411 / 73-15)</name>
    <name type="common">Kentucky bluegrass fungus</name>
    <name type="synonym">Magnaporthe poae</name>
    <dbReference type="NCBI Taxonomy" id="644358"/>
    <lineage>
        <taxon>Eukaryota</taxon>
        <taxon>Fungi</taxon>
        <taxon>Dikarya</taxon>
        <taxon>Ascomycota</taxon>
        <taxon>Pezizomycotina</taxon>
        <taxon>Sordariomycetes</taxon>
        <taxon>Sordariomycetidae</taxon>
        <taxon>Magnaporthales</taxon>
        <taxon>Magnaporthaceae</taxon>
        <taxon>Magnaporthiopsis</taxon>
    </lineage>
</organism>
<dbReference type="EMBL" id="GL876976">
    <property type="protein sequence ID" value="KLU91100.1"/>
    <property type="molecule type" value="Genomic_DNA"/>
</dbReference>
<reference evidence="3" key="5">
    <citation type="submission" date="2015-06" db="UniProtKB">
        <authorList>
            <consortium name="EnsemblFungi"/>
        </authorList>
    </citation>
    <scope>IDENTIFICATION</scope>
    <source>
        <strain evidence="3">ATCC 64411</strain>
    </source>
</reference>
<dbReference type="EMBL" id="ADBL01002462">
    <property type="status" value="NOT_ANNOTATED_CDS"/>
    <property type="molecule type" value="Genomic_DNA"/>
</dbReference>
<dbReference type="SUPFAM" id="SSF57850">
    <property type="entry name" value="RING/U-box"/>
    <property type="match status" value="1"/>
</dbReference>
<dbReference type="STRING" id="644358.A0A0C4EAF3"/>
<evidence type="ECO:0000313" key="4">
    <source>
        <dbReference type="Proteomes" id="UP000011715"/>
    </source>
</evidence>
<dbReference type="EMBL" id="ADBL01002463">
    <property type="status" value="NOT_ANNOTATED_CDS"/>
    <property type="molecule type" value="Genomic_DNA"/>
</dbReference>
<name>A0A0C4EAF3_MAGP6</name>
<dbReference type="GO" id="GO:0016567">
    <property type="term" value="P:protein ubiquitination"/>
    <property type="evidence" value="ECO:0007669"/>
    <property type="project" value="InterPro"/>
</dbReference>
<dbReference type="EnsemblFungi" id="MAPG_09623T0">
    <property type="protein sequence ID" value="MAPG_09623T0"/>
    <property type="gene ID" value="MAPG_09623"/>
</dbReference>
<dbReference type="Gene3D" id="1.20.120.1750">
    <property type="match status" value="1"/>
</dbReference>
<reference evidence="2" key="2">
    <citation type="submission" date="2010-05" db="EMBL/GenBank/DDBJ databases">
        <title>The Genome Sequence of Magnaporthe poae strain ATCC 64411.</title>
        <authorList>
            <consortium name="The Broad Institute Genome Sequencing Platform"/>
            <consortium name="Broad Institute Genome Sequencing Center for Infectious Disease"/>
            <person name="Ma L.-J."/>
            <person name="Dead R."/>
            <person name="Young S."/>
            <person name="Zeng Q."/>
            <person name="Koehrsen M."/>
            <person name="Alvarado L."/>
            <person name="Berlin A."/>
            <person name="Chapman S.B."/>
            <person name="Chen Z."/>
            <person name="Freedman E."/>
            <person name="Gellesch M."/>
            <person name="Goldberg J."/>
            <person name="Griggs A."/>
            <person name="Gujja S."/>
            <person name="Heilman E.R."/>
            <person name="Heiman D."/>
            <person name="Hepburn T."/>
            <person name="Howarth C."/>
            <person name="Jen D."/>
            <person name="Larson L."/>
            <person name="Mehta T."/>
            <person name="Neiman D."/>
            <person name="Pearson M."/>
            <person name="Roberts A."/>
            <person name="Saif S."/>
            <person name="Shea T."/>
            <person name="Shenoy N."/>
            <person name="Sisk P."/>
            <person name="Stolte C."/>
            <person name="Sykes S."/>
            <person name="Walk T."/>
            <person name="White J."/>
            <person name="Yandava C."/>
            <person name="Haas B."/>
            <person name="Nusbaum C."/>
            <person name="Birren B."/>
        </authorList>
    </citation>
    <scope>NUCLEOTIDE SEQUENCE</scope>
    <source>
        <strain evidence="2">ATCC 64411</strain>
    </source>
</reference>
<dbReference type="VEuPathDB" id="FungiDB:MAPG_09623"/>
<dbReference type="eggNOG" id="ENOG502SWQE">
    <property type="taxonomic scope" value="Eukaryota"/>
</dbReference>
<gene>
    <name evidence="2" type="ORF">MAPG_09623</name>
</gene>
<feature type="region of interest" description="Disordered" evidence="1">
    <location>
        <begin position="1"/>
        <end position="73"/>
    </location>
</feature>
<accession>A0A0C4EAF3</accession>
<evidence type="ECO:0000313" key="2">
    <source>
        <dbReference type="EMBL" id="KLU91100.1"/>
    </source>
</evidence>
<feature type="compositionally biased region" description="Basic and acidic residues" evidence="1">
    <location>
        <begin position="11"/>
        <end position="42"/>
    </location>
</feature>
<dbReference type="PANTHER" id="PTHR11685">
    <property type="entry name" value="RBR FAMILY RING FINGER AND IBR DOMAIN-CONTAINING"/>
    <property type="match status" value="1"/>
</dbReference>
<keyword evidence="4" id="KW-1185">Reference proteome</keyword>
<dbReference type="Proteomes" id="UP000011715">
    <property type="component" value="Unassembled WGS sequence"/>
</dbReference>
<dbReference type="CDD" id="cd20336">
    <property type="entry name" value="Rcat_RBR"/>
    <property type="match status" value="1"/>
</dbReference>
<dbReference type="OrthoDB" id="4755094at2759"/>
<dbReference type="AlphaFoldDB" id="A0A0C4EAF3"/>
<dbReference type="GO" id="GO:0004842">
    <property type="term" value="F:ubiquitin-protein transferase activity"/>
    <property type="evidence" value="ECO:0007669"/>
    <property type="project" value="InterPro"/>
</dbReference>
<sequence length="305" mass="34116">MARAQSSSPGAKEESLRNRQYEGHEMEGVEDESRRRGRRSSDAELLANPALGASRSHSLSSNRPSSAQQDIEDTASREVEVLLRENKALRLQLEHEAQRARAAEQTAERFRQQAAPPCVAAKDTTGGPGDQVRRLEAEVAKLRAELEESRSHIFSLQPYRREITPKEVANDWELLFASVSDCIERLVGPTLDSETLQKELLLRARKHPSTWSAILKHLYQQPDLAQAACYPGTDLDVLIAIRGKELALTEATVSQTTKRCPGCRWPIEKNDGCSHMTCTMCSYEFCYSCGLKWNEGCRDTNCRAG</sequence>
<reference evidence="3" key="4">
    <citation type="journal article" date="2015" name="G3 (Bethesda)">
        <title>Genome sequences of three phytopathogenic species of the Magnaporthaceae family of fungi.</title>
        <authorList>
            <person name="Okagaki L.H."/>
            <person name="Nunes C.C."/>
            <person name="Sailsbery J."/>
            <person name="Clay B."/>
            <person name="Brown D."/>
            <person name="John T."/>
            <person name="Oh Y."/>
            <person name="Young N."/>
            <person name="Fitzgerald M."/>
            <person name="Haas B.J."/>
            <person name="Zeng Q."/>
            <person name="Young S."/>
            <person name="Adiconis X."/>
            <person name="Fan L."/>
            <person name="Levin J.Z."/>
            <person name="Mitchell T.K."/>
            <person name="Okubara P.A."/>
            <person name="Farman M.L."/>
            <person name="Kohn L.M."/>
            <person name="Birren B."/>
            <person name="Ma L.-J."/>
            <person name="Dean R.A."/>
        </authorList>
    </citation>
    <scope>NUCLEOTIDE SEQUENCE</scope>
    <source>
        <strain evidence="3">ATCC 64411 / 73-15</strain>
    </source>
</reference>
<proteinExistence type="predicted"/>